<keyword evidence="2" id="KW-1185">Reference proteome</keyword>
<organism evidence="1 2">
    <name type="scientific">Pararhizobium capsulatum DSM 1112</name>
    <dbReference type="NCBI Taxonomy" id="1121113"/>
    <lineage>
        <taxon>Bacteria</taxon>
        <taxon>Pseudomonadati</taxon>
        <taxon>Pseudomonadota</taxon>
        <taxon>Alphaproteobacteria</taxon>
        <taxon>Hyphomicrobiales</taxon>
        <taxon>Rhizobiaceae</taxon>
        <taxon>Rhizobium/Agrobacterium group</taxon>
        <taxon>Pararhizobium</taxon>
    </lineage>
</organism>
<dbReference type="Proteomes" id="UP001230207">
    <property type="component" value="Unassembled WGS sequence"/>
</dbReference>
<dbReference type="RefSeq" id="WP_307229415.1">
    <property type="nucleotide sequence ID" value="NZ_JAUSVF010000001.1"/>
</dbReference>
<evidence type="ECO:0008006" key="3">
    <source>
        <dbReference type="Google" id="ProtNLM"/>
    </source>
</evidence>
<protein>
    <recommendedName>
        <fullName evidence="3">Transmembrane protein</fullName>
    </recommendedName>
</protein>
<evidence type="ECO:0000313" key="1">
    <source>
        <dbReference type="EMBL" id="MDQ0320036.1"/>
    </source>
</evidence>
<evidence type="ECO:0000313" key="2">
    <source>
        <dbReference type="Proteomes" id="UP001230207"/>
    </source>
</evidence>
<dbReference type="EMBL" id="JAUSVF010000001">
    <property type="protein sequence ID" value="MDQ0320036.1"/>
    <property type="molecule type" value="Genomic_DNA"/>
</dbReference>
<reference evidence="1 2" key="1">
    <citation type="submission" date="2023-07" db="EMBL/GenBank/DDBJ databases">
        <title>Genomic Encyclopedia of Type Strains, Phase IV (KMG-IV): sequencing the most valuable type-strain genomes for metagenomic binning, comparative biology and taxonomic classification.</title>
        <authorList>
            <person name="Goeker M."/>
        </authorList>
    </citation>
    <scope>NUCLEOTIDE SEQUENCE [LARGE SCALE GENOMIC DNA]</scope>
    <source>
        <strain evidence="1 2">DSM 1112</strain>
    </source>
</reference>
<sequence length="75" mass="8798">MRYYRHLHGFYSVAVVLSILLIDFFRPAFVYAASHTWQFMRTAGVVAYRKIADLRPVYLESFDTHGLSLDPGRMR</sequence>
<gene>
    <name evidence="1" type="ORF">QO002_002174</name>
</gene>
<comment type="caution">
    <text evidence="1">The sequence shown here is derived from an EMBL/GenBank/DDBJ whole genome shotgun (WGS) entry which is preliminary data.</text>
</comment>
<name>A0ABU0BP60_9HYPH</name>
<proteinExistence type="predicted"/>
<accession>A0ABU0BP60</accession>